<evidence type="ECO:0000256" key="1">
    <source>
        <dbReference type="SAM" id="MobiDB-lite"/>
    </source>
</evidence>
<name>A0A388T9Y3_TERA1</name>
<proteinExistence type="predicted"/>
<evidence type="ECO:0000313" key="2">
    <source>
        <dbReference type="EMBL" id="GBR72903.1"/>
    </source>
</evidence>
<gene>
    <name evidence="2" type="ORF">NO1_0360</name>
</gene>
<feature type="region of interest" description="Disordered" evidence="1">
    <location>
        <begin position="1539"/>
        <end position="1566"/>
    </location>
</feature>
<dbReference type="GO" id="GO:0005975">
    <property type="term" value="P:carbohydrate metabolic process"/>
    <property type="evidence" value="ECO:0007669"/>
    <property type="project" value="InterPro"/>
</dbReference>
<dbReference type="SUPFAM" id="SSF48208">
    <property type="entry name" value="Six-hairpin glycosidases"/>
    <property type="match status" value="1"/>
</dbReference>
<dbReference type="EMBL" id="BGZN01000003">
    <property type="protein sequence ID" value="GBR72903.1"/>
    <property type="molecule type" value="Genomic_DNA"/>
</dbReference>
<dbReference type="Proteomes" id="UP000269352">
    <property type="component" value="Unassembled WGS sequence"/>
</dbReference>
<dbReference type="InterPro" id="IPR008928">
    <property type="entry name" value="6-hairpin_glycosidase_sf"/>
</dbReference>
<keyword evidence="3" id="KW-1185">Reference proteome</keyword>
<organism evidence="2 3">
    <name type="scientific">Termititenax aidoneus</name>
    <dbReference type="NCBI Taxonomy" id="2218524"/>
    <lineage>
        <taxon>Bacteria</taxon>
        <taxon>Bacillati</taxon>
        <taxon>Candidatus Margulisiibacteriota</taxon>
        <taxon>Candidatus Termititenacia</taxon>
        <taxon>Candidatus Termititenacales</taxon>
        <taxon>Candidatus Termititenacaceae</taxon>
        <taxon>Candidatus Termititenax</taxon>
    </lineage>
</organism>
<evidence type="ECO:0000313" key="3">
    <source>
        <dbReference type="Proteomes" id="UP000269352"/>
    </source>
</evidence>
<reference evidence="2 3" key="1">
    <citation type="journal article" date="2019" name="ISME J.">
        <title>Genome analyses of uncultured TG2/ZB3 bacteria in 'Margulisbacteria' specifically attached to ectosymbiotic spirochetes of protists in the termite gut.</title>
        <authorList>
            <person name="Utami Y.D."/>
            <person name="Kuwahara H."/>
            <person name="Igai K."/>
            <person name="Murakami T."/>
            <person name="Sugaya K."/>
            <person name="Morikawa T."/>
            <person name="Nagura Y."/>
            <person name="Yuki M."/>
            <person name="Deevong P."/>
            <person name="Inoue T."/>
            <person name="Kihara K."/>
            <person name="Lo N."/>
            <person name="Yamada A."/>
            <person name="Ohkuma M."/>
            <person name="Hongoh Y."/>
        </authorList>
    </citation>
    <scope>NUCLEOTIDE SEQUENCE [LARGE SCALE GENOMIC DNA]</scope>
    <source>
        <strain evidence="2">NkOx7-01</strain>
    </source>
</reference>
<dbReference type="InterPro" id="IPR012341">
    <property type="entry name" value="6hp_glycosidase-like_sf"/>
</dbReference>
<dbReference type="Gene3D" id="1.50.10.10">
    <property type="match status" value="1"/>
</dbReference>
<protein>
    <submittedName>
        <fullName evidence="2">Uncharacterized protein</fullName>
    </submittedName>
</protein>
<comment type="caution">
    <text evidence="2">The sequence shown here is derived from an EMBL/GenBank/DDBJ whole genome shotgun (WGS) entry which is preliminary data.</text>
</comment>
<accession>A0A388T9Y3</accession>
<sequence length="1566" mass="176276">MIVFRKLIGQKDRLLPGGSGKPPLAAVGAAYAAAALVVSGCSSEAEDSAALQDVLKIEVFDKLSLEKACQISLQGTWDTVVNNDSKVNGLLVKINNAAGQPVYFFRESIKILAEFTDADSAARKIAQDVVSEGSAYWLRNAAGLVYAGVSAEASREFFIRTKRGIDMLTELPGCSGVFPAWAARIVSGEITLNPDKPGPQNSASDADHDYVMALLAARANLENKIWHEDTELNIQLIDAWLAELLPALYDEYIEPGKANGLYVLKPSEDYGEDITQTNYRLDYLSPETCFAIEKYLRDTDPKTADKWRTIGENSMEIYLTCLTQPGLGVVPAEATLSWEAGKLKIDPNGTWQTWDGIRAPSRIAAALPYLGEEWLNAHRAVLTAYLQRWNDGYTVKELDASAYLSLAVHLGENEIARTIAQTLGGGFSAKGVYAETHKYFETSLITKNLLELFYPYGLKARIEPQITHNSAELDKVKQGSFVVDEAERFYRKFGDTGYVYNNDPVPVDMGNGYMISLKEFVPAGYDLINSESLVYGLMDALADFVRNDQDMKAADRIKSLINTIYLLCQENHQETNTTLRLLPWAAMSNGLDFQIIQRPNVQNYGNASASDADLLLIATLIKIKEIIKVKENSARIGLDKNILDYFIHRYTDNFVERVLKTYRGADKKLHFIMTAGGLVTVDKDPLTGEPLYRINTSYINYGAMQVIKQYFAQESRNGIWTATGLGQGSLADYSSYAEVFAQLENDTRALMALLTSDENFPLSLGKDFPEVVYVRASAANGLEVLKEDSAEKDERYKPYQPQKDNVAGWRLALNGLVPTDSVWGESFNSAYDGQRYYHYYLKNLIDKLDFSGGAAGKLDFTTTSARYSLNDTIYNNGWLAGIQHHIVSNIIPLGQFSLRRDEMFPSVNYKPPFAYRENAALQNWYSSTSPEKLYKLGLTGLRDGMKYAIDLKSDTAHIYKGFEVYRTMILAGLEMLPDNADAVSYIGQQIYMVDNYLEALINRGWDDDRIIQEINVLLAIADQKEASLQHPIVKALWGHKLLRYASLPPYERELLKTAAVEYGWAELIDAKTGQPPTEAARPEDIVVQPKPDSVYDRLQNPPQDQFTSTRLWLDWESKHLDTAATNGRGEYVLTLNDLKDKNKKVFWGIGLNLAGSTQRQRDLLAEYAARRDVWNIIQANSPAETEEQIKKLQKELMDYINKQPQESRKICLSPLIFPADRPDQRGVNLIDSSINEYFIRDVLENPAKYDLHPEEEGKQDIYADIYKMLWEAYVLIQYRAVDALLKQFRENADSITSDNAAALNHNLAKLLSALDLAKQTGVSGFEAFLLPDDKEFLNLFASKQYNVFLDKYSGRFVSALRGILNNLYWPARNLEQLLRKTPSDLSSPAAQAEAERYAELAGHQELYQKIKPAVLNLINWYKELNTNWAENIGLRVQMRGIELRETSELDINEVVAELHELQNMADIYGEDEAYAQCKLIEAELCLKSIYTGSDEYGNEKNGYDYYLDMVEDPKMYKYWYIEDSLTNMGPFIKGQYEKGERTETGSDIEPNGVSIPDLPPLLDISD</sequence>